<name>A0A844AUH1_9BURK</name>
<dbReference type="Gene3D" id="1.10.10.60">
    <property type="entry name" value="Homeodomain-like"/>
    <property type="match status" value="1"/>
</dbReference>
<evidence type="ECO:0000256" key="1">
    <source>
        <dbReference type="ARBA" id="ARBA00023015"/>
    </source>
</evidence>
<dbReference type="InterPro" id="IPR009057">
    <property type="entry name" value="Homeodomain-like_sf"/>
</dbReference>
<proteinExistence type="predicted"/>
<keyword evidence="3" id="KW-0804">Transcription</keyword>
<dbReference type="PANTHER" id="PTHR11019:SF199">
    <property type="entry name" value="HTH-TYPE TRANSCRIPTIONAL REGULATOR NIMR"/>
    <property type="match status" value="1"/>
</dbReference>
<dbReference type="Proteomes" id="UP000487350">
    <property type="component" value="Unassembled WGS sequence"/>
</dbReference>
<dbReference type="GO" id="GO:0043565">
    <property type="term" value="F:sequence-specific DNA binding"/>
    <property type="evidence" value="ECO:0007669"/>
    <property type="project" value="InterPro"/>
</dbReference>
<dbReference type="SMART" id="SM00342">
    <property type="entry name" value="HTH_ARAC"/>
    <property type="match status" value="1"/>
</dbReference>
<evidence type="ECO:0000256" key="2">
    <source>
        <dbReference type="ARBA" id="ARBA00023125"/>
    </source>
</evidence>
<dbReference type="InterPro" id="IPR018060">
    <property type="entry name" value="HTH_AraC"/>
</dbReference>
<dbReference type="PANTHER" id="PTHR11019">
    <property type="entry name" value="HTH-TYPE TRANSCRIPTIONAL REGULATOR NIMR"/>
    <property type="match status" value="1"/>
</dbReference>
<dbReference type="Pfam" id="PF02311">
    <property type="entry name" value="AraC_binding"/>
    <property type="match status" value="1"/>
</dbReference>
<dbReference type="SUPFAM" id="SSF51182">
    <property type="entry name" value="RmlC-like cupins"/>
    <property type="match status" value="1"/>
</dbReference>
<accession>A0A844AUH1</accession>
<evidence type="ECO:0000259" key="4">
    <source>
        <dbReference type="PROSITE" id="PS01124"/>
    </source>
</evidence>
<gene>
    <name evidence="5" type="ORF">GHT07_01910</name>
</gene>
<sequence length="329" mass="36805">MPGIQPLPVPTFSLYGEPVEPGREMLHIEDIQSRSRVRRWEIDTHVHQGLYQIVWIARGWATATLDEHRLQVPAMSAVVVPPGVVHGFRFAPETAGFVLTISPRFLLDGDFQETGDAFRQLFSAAGIVHFDAGCAPGDAPDDASGNATEEATEEACAAHRMQRLFAALMDEFRAPAAPGATNSPVPTWLARAVVWRLARARQQAAQAGHPHERAWRHQAMFARFMLLVESHFMDHWPLERYASRLGMSTTRLNRLVRAEAGRSALQCIHDRLTREACRRLAYVAAPASRLAVDLGFDDPAYFNRFFKRQTGMTPLRWRVAHRQAATAPA</sequence>
<dbReference type="OrthoDB" id="8890080at2"/>
<dbReference type="Pfam" id="PF12833">
    <property type="entry name" value="HTH_18"/>
    <property type="match status" value="1"/>
</dbReference>
<dbReference type="InterPro" id="IPR003313">
    <property type="entry name" value="AraC-bd"/>
</dbReference>
<dbReference type="InterPro" id="IPR011051">
    <property type="entry name" value="RmlC_Cupin_sf"/>
</dbReference>
<dbReference type="PROSITE" id="PS01124">
    <property type="entry name" value="HTH_ARAC_FAMILY_2"/>
    <property type="match status" value="1"/>
</dbReference>
<evidence type="ECO:0000313" key="6">
    <source>
        <dbReference type="Proteomes" id="UP000487350"/>
    </source>
</evidence>
<organism evidence="5 6">
    <name type="scientific">Caenimonas koreensis DSM 17982</name>
    <dbReference type="NCBI Taxonomy" id="1121255"/>
    <lineage>
        <taxon>Bacteria</taxon>
        <taxon>Pseudomonadati</taxon>
        <taxon>Pseudomonadota</taxon>
        <taxon>Betaproteobacteria</taxon>
        <taxon>Burkholderiales</taxon>
        <taxon>Comamonadaceae</taxon>
        <taxon>Caenimonas</taxon>
    </lineage>
</organism>
<dbReference type="Gene3D" id="2.60.120.10">
    <property type="entry name" value="Jelly Rolls"/>
    <property type="match status" value="1"/>
</dbReference>
<dbReference type="SUPFAM" id="SSF46689">
    <property type="entry name" value="Homeodomain-like"/>
    <property type="match status" value="1"/>
</dbReference>
<keyword evidence="6" id="KW-1185">Reference proteome</keyword>
<dbReference type="EMBL" id="WJBU01000001">
    <property type="protein sequence ID" value="MRD46018.1"/>
    <property type="molecule type" value="Genomic_DNA"/>
</dbReference>
<evidence type="ECO:0000313" key="5">
    <source>
        <dbReference type="EMBL" id="MRD46018.1"/>
    </source>
</evidence>
<keyword evidence="1" id="KW-0805">Transcription regulation</keyword>
<keyword evidence="2" id="KW-0238">DNA-binding</keyword>
<dbReference type="AlphaFoldDB" id="A0A844AUH1"/>
<feature type="domain" description="HTH araC/xylS-type" evidence="4">
    <location>
        <begin position="222"/>
        <end position="320"/>
    </location>
</feature>
<evidence type="ECO:0000256" key="3">
    <source>
        <dbReference type="ARBA" id="ARBA00023163"/>
    </source>
</evidence>
<dbReference type="GO" id="GO:0003700">
    <property type="term" value="F:DNA-binding transcription factor activity"/>
    <property type="evidence" value="ECO:0007669"/>
    <property type="project" value="InterPro"/>
</dbReference>
<dbReference type="InterPro" id="IPR014710">
    <property type="entry name" value="RmlC-like_jellyroll"/>
</dbReference>
<comment type="caution">
    <text evidence="5">The sequence shown here is derived from an EMBL/GenBank/DDBJ whole genome shotgun (WGS) entry which is preliminary data.</text>
</comment>
<reference evidence="5 6" key="1">
    <citation type="submission" date="2019-11" db="EMBL/GenBank/DDBJ databases">
        <title>Caenimonas koreensis gen. nov., sp. nov., isolated from activated sludge.</title>
        <authorList>
            <person name="Seung H.R."/>
        </authorList>
    </citation>
    <scope>NUCLEOTIDE SEQUENCE [LARGE SCALE GENOMIC DNA]</scope>
    <source>
        <strain evidence="5 6">EMB320</strain>
    </source>
</reference>
<dbReference type="RefSeq" id="WP_153583340.1">
    <property type="nucleotide sequence ID" value="NZ_WJBU01000001.1"/>
</dbReference>
<protein>
    <submittedName>
        <fullName evidence="5">Helix-turn-helix domain-containing protein</fullName>
    </submittedName>
</protein>